<feature type="binding site" description="axial binding residue" evidence="8">
    <location>
        <position position="516"/>
    </location>
    <ligand>
        <name>heme</name>
        <dbReference type="ChEBI" id="CHEBI:30413"/>
    </ligand>
    <ligandPart>
        <name>Fe</name>
        <dbReference type="ChEBI" id="CHEBI:18248"/>
    </ligandPart>
</feature>
<keyword evidence="7 9" id="KW-0503">Monooxygenase</keyword>
<feature type="transmembrane region" description="Helical" evidence="11">
    <location>
        <begin position="36"/>
        <end position="58"/>
    </location>
</feature>
<keyword evidence="3 8" id="KW-0349">Heme</keyword>
<name>A0A9P5ZBZ4_9AGAR</name>
<evidence type="ECO:0000256" key="2">
    <source>
        <dbReference type="ARBA" id="ARBA00010617"/>
    </source>
</evidence>
<accession>A0A9P5ZBZ4</accession>
<dbReference type="PANTHER" id="PTHR24287">
    <property type="entry name" value="P450, PUTATIVE (EUROFUNG)-RELATED"/>
    <property type="match status" value="1"/>
</dbReference>
<keyword evidence="6 8" id="KW-0408">Iron</keyword>
<evidence type="ECO:0000256" key="11">
    <source>
        <dbReference type="SAM" id="Phobius"/>
    </source>
</evidence>
<evidence type="ECO:0000256" key="4">
    <source>
        <dbReference type="ARBA" id="ARBA00022723"/>
    </source>
</evidence>
<dbReference type="PROSITE" id="PS00086">
    <property type="entry name" value="CYTOCHROME_P450"/>
    <property type="match status" value="1"/>
</dbReference>
<dbReference type="InterPro" id="IPR036396">
    <property type="entry name" value="Cyt_P450_sf"/>
</dbReference>
<dbReference type="Proteomes" id="UP000807469">
    <property type="component" value="Unassembled WGS sequence"/>
</dbReference>
<comment type="cofactor">
    <cofactor evidence="1 8">
        <name>heme</name>
        <dbReference type="ChEBI" id="CHEBI:30413"/>
    </cofactor>
</comment>
<evidence type="ECO:0000256" key="7">
    <source>
        <dbReference type="ARBA" id="ARBA00023033"/>
    </source>
</evidence>
<dbReference type="AlphaFoldDB" id="A0A9P5ZBZ4"/>
<dbReference type="GO" id="GO:0004497">
    <property type="term" value="F:monooxygenase activity"/>
    <property type="evidence" value="ECO:0007669"/>
    <property type="project" value="UniProtKB-KW"/>
</dbReference>
<keyword evidence="11" id="KW-0472">Membrane</keyword>
<dbReference type="InterPro" id="IPR001128">
    <property type="entry name" value="Cyt_P450"/>
</dbReference>
<dbReference type="GO" id="GO:0020037">
    <property type="term" value="F:heme binding"/>
    <property type="evidence" value="ECO:0007669"/>
    <property type="project" value="InterPro"/>
</dbReference>
<dbReference type="InterPro" id="IPR002401">
    <property type="entry name" value="Cyt_P450_E_grp-I"/>
</dbReference>
<dbReference type="OrthoDB" id="1470350at2759"/>
<keyword evidence="13" id="KW-1185">Reference proteome</keyword>
<dbReference type="Gene3D" id="1.10.630.10">
    <property type="entry name" value="Cytochrome P450"/>
    <property type="match status" value="1"/>
</dbReference>
<evidence type="ECO:0000256" key="6">
    <source>
        <dbReference type="ARBA" id="ARBA00023004"/>
    </source>
</evidence>
<evidence type="ECO:0000256" key="8">
    <source>
        <dbReference type="PIRSR" id="PIRSR602401-1"/>
    </source>
</evidence>
<dbReference type="PRINTS" id="PR00463">
    <property type="entry name" value="EP450I"/>
</dbReference>
<dbReference type="SUPFAM" id="SSF48264">
    <property type="entry name" value="Cytochrome P450"/>
    <property type="match status" value="1"/>
</dbReference>
<dbReference type="EMBL" id="MU155142">
    <property type="protein sequence ID" value="KAF9484616.1"/>
    <property type="molecule type" value="Genomic_DNA"/>
</dbReference>
<keyword evidence="4 8" id="KW-0479">Metal-binding</keyword>
<gene>
    <name evidence="12" type="ORF">BDN70DRAFT_872396</name>
</gene>
<dbReference type="PRINTS" id="PR00385">
    <property type="entry name" value="P450"/>
</dbReference>
<keyword evidence="11" id="KW-1133">Transmembrane helix</keyword>
<feature type="region of interest" description="Disordered" evidence="10">
    <location>
        <begin position="434"/>
        <end position="453"/>
    </location>
</feature>
<dbReference type="GO" id="GO:0016705">
    <property type="term" value="F:oxidoreductase activity, acting on paired donors, with incorporation or reduction of molecular oxygen"/>
    <property type="evidence" value="ECO:0007669"/>
    <property type="project" value="InterPro"/>
</dbReference>
<dbReference type="GO" id="GO:0005506">
    <property type="term" value="F:iron ion binding"/>
    <property type="evidence" value="ECO:0007669"/>
    <property type="project" value="InterPro"/>
</dbReference>
<evidence type="ECO:0000256" key="10">
    <source>
        <dbReference type="SAM" id="MobiDB-lite"/>
    </source>
</evidence>
<dbReference type="PANTHER" id="PTHR24287:SF1">
    <property type="entry name" value="P450, PUTATIVE (EUROFUNG)-RELATED"/>
    <property type="match status" value="1"/>
</dbReference>
<reference evidence="12" key="1">
    <citation type="submission" date="2020-11" db="EMBL/GenBank/DDBJ databases">
        <authorList>
            <consortium name="DOE Joint Genome Institute"/>
            <person name="Ahrendt S."/>
            <person name="Riley R."/>
            <person name="Andreopoulos W."/>
            <person name="Labutti K."/>
            <person name="Pangilinan J."/>
            <person name="Ruiz-Duenas F.J."/>
            <person name="Barrasa J.M."/>
            <person name="Sanchez-Garcia M."/>
            <person name="Camarero S."/>
            <person name="Miyauchi S."/>
            <person name="Serrano A."/>
            <person name="Linde D."/>
            <person name="Babiker R."/>
            <person name="Drula E."/>
            <person name="Ayuso-Fernandez I."/>
            <person name="Pacheco R."/>
            <person name="Padilla G."/>
            <person name="Ferreira P."/>
            <person name="Barriuso J."/>
            <person name="Kellner H."/>
            <person name="Castanera R."/>
            <person name="Alfaro M."/>
            <person name="Ramirez L."/>
            <person name="Pisabarro A.G."/>
            <person name="Kuo A."/>
            <person name="Tritt A."/>
            <person name="Lipzen A."/>
            <person name="He G."/>
            <person name="Yan M."/>
            <person name="Ng V."/>
            <person name="Cullen D."/>
            <person name="Martin F."/>
            <person name="Rosso M.-N."/>
            <person name="Henrissat B."/>
            <person name="Hibbett D."/>
            <person name="Martinez A.T."/>
            <person name="Grigoriev I.V."/>
        </authorList>
    </citation>
    <scope>NUCLEOTIDE SEQUENCE</scope>
    <source>
        <strain evidence="12">CIRM-BRFM 674</strain>
    </source>
</reference>
<comment type="caution">
    <text evidence="12">The sequence shown here is derived from an EMBL/GenBank/DDBJ whole genome shotgun (WGS) entry which is preliminary data.</text>
</comment>
<evidence type="ECO:0000256" key="9">
    <source>
        <dbReference type="RuleBase" id="RU000461"/>
    </source>
</evidence>
<keyword evidence="11" id="KW-0812">Transmembrane</keyword>
<dbReference type="InterPro" id="IPR047146">
    <property type="entry name" value="Cyt_P450_E_CYP52_fungi"/>
</dbReference>
<comment type="similarity">
    <text evidence="2 9">Belongs to the cytochrome P450 family.</text>
</comment>
<evidence type="ECO:0000256" key="5">
    <source>
        <dbReference type="ARBA" id="ARBA00023002"/>
    </source>
</evidence>
<keyword evidence="5 9" id="KW-0560">Oxidoreductase</keyword>
<protein>
    <submittedName>
        <fullName evidence="12">Cytochrome P450 monooxygenase CYP63</fullName>
    </submittedName>
</protein>
<evidence type="ECO:0000313" key="12">
    <source>
        <dbReference type="EMBL" id="KAF9484616.1"/>
    </source>
</evidence>
<evidence type="ECO:0000256" key="1">
    <source>
        <dbReference type="ARBA" id="ARBA00001971"/>
    </source>
</evidence>
<evidence type="ECO:0000256" key="3">
    <source>
        <dbReference type="ARBA" id="ARBA00022617"/>
    </source>
</evidence>
<dbReference type="InterPro" id="IPR017972">
    <property type="entry name" value="Cyt_P450_CS"/>
</dbReference>
<organism evidence="12 13">
    <name type="scientific">Pholiota conissans</name>
    <dbReference type="NCBI Taxonomy" id="109636"/>
    <lineage>
        <taxon>Eukaryota</taxon>
        <taxon>Fungi</taxon>
        <taxon>Dikarya</taxon>
        <taxon>Basidiomycota</taxon>
        <taxon>Agaricomycotina</taxon>
        <taxon>Agaricomycetes</taxon>
        <taxon>Agaricomycetidae</taxon>
        <taxon>Agaricales</taxon>
        <taxon>Agaricineae</taxon>
        <taxon>Strophariaceae</taxon>
        <taxon>Pholiota</taxon>
    </lineage>
</organism>
<dbReference type="Pfam" id="PF00067">
    <property type="entry name" value="p450"/>
    <property type="match status" value="1"/>
</dbReference>
<evidence type="ECO:0000313" key="13">
    <source>
        <dbReference type="Proteomes" id="UP000807469"/>
    </source>
</evidence>
<sequence length="592" mass="67749">MNPSNYRARLLRDIFQDWVVPPFCLRFALSMLGYELGYLTIPMHIIFIMLWATVKSAITAAKRAREARSLNARPIPCAVGKLPGNIDILIKMMVAFKTSYVLDVYLQLFEEYQCTTLNLRLLWRDNIISMDQEHTKFILATGFQWFWRGRSQKERMELFLGEGIFNRDDEIWKMHRSTARPFFARERIEDFEVFERHCTHTLAILSSFSASNTPCEAQDLYGRFSLDAASDFLFGKNLETLSASLPVAGKTAMGPKGSATEDPWGSFAQAFEMAQINITSRARLGSIWPLFEFFKDKNEEHCKVIKHWLDPLVTRALENKAAMGKVGISSPVAEKNFLQHLADSTNDPVQIRDQLLSMLLASRDTTACVLTYITYFLAIHPHITTKLRAEVLQTVGSTAAPTFEQLRHMKYMRAVINETLRLFPPVPLNVRETRSAPCALPPPDRTYSESADPRPLYMPAETTIIYLPLLTQRNSALWGEDADEFDPERWIDPARVAKFVAHPAMYTPFSAGPRICLGQNYAYNETSYFLVRLLQQFDRFTLAPEVQPEGSLPPAVWRNRKGRQAYEKIWPSAAMTLYVKGGLWVRYHKARA</sequence>
<proteinExistence type="inferred from homology"/>